<protein>
    <recommendedName>
        <fullName evidence="11">Transcription initiation factor TFIID subunit 5</fullName>
    </recommendedName>
</protein>
<feature type="repeat" description="WD" evidence="7">
    <location>
        <begin position="504"/>
        <end position="536"/>
    </location>
</feature>
<dbReference type="SMART" id="SM00320">
    <property type="entry name" value="WD40"/>
    <property type="match status" value="6"/>
</dbReference>
<sequence>MFSPTLKPPHYHFLTPSISFHFPPAPSPNVLLLLLTPRPPPGSTLSDLAVLHYLQSRGYHSAATSLHTALGTAGTEGGALKRNVEGLLGGGGGYGLDASVEVVFWGLAKGNGSEMQKSFEHFADQIISLAHHGRNDLLSLLSVTLCHCCLSLLEVNFPDHHRELYKKYEPTLSPFYPQISELEKISNYSQFVDSVSHASNLRGQISEVKKKMSQLSSHSVNVGGEAGRILDAAKRDEKVQMDELEKKLSGHLQILSTTPFLARLRAQRAHITLTVTSNEILHSLLSSSACAPIAAIIFTRCVIGVGDVKGCVVLEDSVDANEGVVDPNIRWAAPFPQALRAGLENGQTTQLPFPDFSEDFSEGILRGIRKEGAVERDNLIRSTPNITHKLKNPVAPMQGSAAYDVDGGCFKPNVCEFRVGEGGVVIKDGGAGKIGNIGGTSSIKISPNDGSRVAVGGGDGVVRVFRLEKGGSNRSGNKRKKTTFKQTETGKKFVTSSSPQLLIGHQHSAPVYGLSWFKDGRSLLSAGGDGSVRLWDTSLAGFEGGQGGPTGGGAQLAVYKGHVGDTGVNDVAVCDAGYFFATAGSDATARLWTTDRTVPVRLFAGHLSHVNTVAWHPNCNYIATGSDDHTVRLWDVQSGKAVRLLSGFYGPVTSLAFCPSGRNVSAADSRGVVSCFDIGTGKKINDLRPSSKLTHIYSLSYSKCGSALAAGGESNIRVYDVRRGREAEGGTGPVRDMNANGPVMDCAFSPGNLLFAGTKG</sequence>
<evidence type="ECO:0000256" key="5">
    <source>
        <dbReference type="ARBA" id="ARBA00023163"/>
    </source>
</evidence>
<dbReference type="PANTHER" id="PTHR19879:SF1">
    <property type="entry name" value="CANNONBALL-RELATED"/>
    <property type="match status" value="1"/>
</dbReference>
<dbReference type="InterPro" id="IPR037264">
    <property type="entry name" value="TFIID_NTD2_sf"/>
</dbReference>
<dbReference type="PROSITE" id="PS50294">
    <property type="entry name" value="WD_REPEATS_REGION"/>
    <property type="match status" value="2"/>
</dbReference>
<keyword evidence="5" id="KW-0804">Transcription</keyword>
<dbReference type="InterPro" id="IPR020472">
    <property type="entry name" value="WD40_PAC1"/>
</dbReference>
<dbReference type="Proteomes" id="UP001162640">
    <property type="component" value="Unassembled WGS sequence"/>
</dbReference>
<dbReference type="InterPro" id="IPR015943">
    <property type="entry name" value="WD40/YVTN_repeat-like_dom_sf"/>
</dbReference>
<dbReference type="AlphaFoldDB" id="A0A9W7ANW5"/>
<dbReference type="SUPFAM" id="SSF160897">
    <property type="entry name" value="Taf5 N-terminal domain-like"/>
    <property type="match status" value="1"/>
</dbReference>
<name>A0A9W7ANW5_9STRA</name>
<evidence type="ECO:0000313" key="9">
    <source>
        <dbReference type="EMBL" id="GMH73966.1"/>
    </source>
</evidence>
<dbReference type="InterPro" id="IPR019775">
    <property type="entry name" value="WD40_repeat_CS"/>
</dbReference>
<evidence type="ECO:0000256" key="4">
    <source>
        <dbReference type="ARBA" id="ARBA00023015"/>
    </source>
</evidence>
<evidence type="ECO:0000256" key="3">
    <source>
        <dbReference type="ARBA" id="ARBA00022737"/>
    </source>
</evidence>
<accession>A0A9W7ANW5</accession>
<dbReference type="PRINTS" id="PR00320">
    <property type="entry name" value="GPROTEINBRPT"/>
</dbReference>
<comment type="caution">
    <text evidence="9">The sequence shown here is derived from an EMBL/GenBank/DDBJ whole genome shotgun (WGS) entry which is preliminary data.</text>
</comment>
<keyword evidence="6" id="KW-0539">Nucleus</keyword>
<dbReference type="Pfam" id="PF00400">
    <property type="entry name" value="WD40"/>
    <property type="match status" value="3"/>
</dbReference>
<keyword evidence="3" id="KW-0677">Repeat</keyword>
<feature type="repeat" description="WD" evidence="7">
    <location>
        <begin position="603"/>
        <end position="644"/>
    </location>
</feature>
<evidence type="ECO:0008006" key="11">
    <source>
        <dbReference type="Google" id="ProtNLM"/>
    </source>
</evidence>
<evidence type="ECO:0000313" key="10">
    <source>
        <dbReference type="Proteomes" id="UP001162640"/>
    </source>
</evidence>
<evidence type="ECO:0000256" key="1">
    <source>
        <dbReference type="ARBA" id="ARBA00004123"/>
    </source>
</evidence>
<dbReference type="GO" id="GO:0016251">
    <property type="term" value="F:RNA polymerase II general transcription initiation factor activity"/>
    <property type="evidence" value="ECO:0007669"/>
    <property type="project" value="TreeGrafter"/>
</dbReference>
<dbReference type="SUPFAM" id="SSF50978">
    <property type="entry name" value="WD40 repeat-like"/>
    <property type="match status" value="1"/>
</dbReference>
<keyword evidence="2 7" id="KW-0853">WD repeat</keyword>
<dbReference type="PROSITE" id="PS50082">
    <property type="entry name" value="WD_REPEATS_2"/>
    <property type="match status" value="2"/>
</dbReference>
<dbReference type="PROSITE" id="PS00678">
    <property type="entry name" value="WD_REPEATS_1"/>
    <property type="match status" value="1"/>
</dbReference>
<organism evidence="9 10">
    <name type="scientific">Triparma laevis f. inornata</name>
    <dbReference type="NCBI Taxonomy" id="1714386"/>
    <lineage>
        <taxon>Eukaryota</taxon>
        <taxon>Sar</taxon>
        <taxon>Stramenopiles</taxon>
        <taxon>Ochrophyta</taxon>
        <taxon>Bolidophyceae</taxon>
        <taxon>Parmales</taxon>
        <taxon>Triparmaceae</taxon>
        <taxon>Triparma</taxon>
    </lineage>
</organism>
<evidence type="ECO:0000256" key="7">
    <source>
        <dbReference type="PROSITE-ProRule" id="PRU00221"/>
    </source>
</evidence>
<gene>
    <name evidence="9" type="ORF">TL16_g06333</name>
</gene>
<evidence type="ECO:0000256" key="6">
    <source>
        <dbReference type="ARBA" id="ARBA00023242"/>
    </source>
</evidence>
<dbReference type="Gene3D" id="1.25.40.500">
    <property type="entry name" value="TFIID subunit TAF5, NTD2 domain"/>
    <property type="match status" value="1"/>
</dbReference>
<evidence type="ECO:0000256" key="2">
    <source>
        <dbReference type="ARBA" id="ARBA00022574"/>
    </source>
</evidence>
<dbReference type="EMBL" id="BLQM01000190">
    <property type="protein sequence ID" value="GMH73966.1"/>
    <property type="molecule type" value="Genomic_DNA"/>
</dbReference>
<comment type="subcellular location">
    <subcellularLocation>
        <location evidence="1">Nucleus</location>
    </subcellularLocation>
</comment>
<dbReference type="InterPro" id="IPR036322">
    <property type="entry name" value="WD40_repeat_dom_sf"/>
</dbReference>
<proteinExistence type="predicted"/>
<dbReference type="InterPro" id="IPR001680">
    <property type="entry name" value="WD40_rpt"/>
</dbReference>
<dbReference type="CDD" id="cd00200">
    <property type="entry name" value="WD40"/>
    <property type="match status" value="1"/>
</dbReference>
<reference evidence="10" key="1">
    <citation type="journal article" date="2023" name="Commun. Biol.">
        <title>Genome analysis of Parmales, the sister group of diatoms, reveals the evolutionary specialization of diatoms from phago-mixotrophs to photoautotrophs.</title>
        <authorList>
            <person name="Ban H."/>
            <person name="Sato S."/>
            <person name="Yoshikawa S."/>
            <person name="Yamada K."/>
            <person name="Nakamura Y."/>
            <person name="Ichinomiya M."/>
            <person name="Sato N."/>
            <person name="Blanc-Mathieu R."/>
            <person name="Endo H."/>
            <person name="Kuwata A."/>
            <person name="Ogata H."/>
        </authorList>
    </citation>
    <scope>NUCLEOTIDE SEQUENCE [LARGE SCALE GENOMIC DNA]</scope>
</reference>
<dbReference type="GO" id="GO:0006367">
    <property type="term" value="P:transcription initiation at RNA polymerase II promoter"/>
    <property type="evidence" value="ECO:0007669"/>
    <property type="project" value="TreeGrafter"/>
</dbReference>
<dbReference type="GO" id="GO:0005669">
    <property type="term" value="C:transcription factor TFIID complex"/>
    <property type="evidence" value="ECO:0007669"/>
    <property type="project" value="TreeGrafter"/>
</dbReference>
<dbReference type="Gene3D" id="2.130.10.10">
    <property type="entry name" value="YVTN repeat-like/Quinoprotein amine dehydrogenase"/>
    <property type="match status" value="2"/>
</dbReference>
<dbReference type="PANTHER" id="PTHR19879">
    <property type="entry name" value="TRANSCRIPTION INITIATION FACTOR TFIID"/>
    <property type="match status" value="1"/>
</dbReference>
<evidence type="ECO:0000256" key="8">
    <source>
        <dbReference type="SAM" id="MobiDB-lite"/>
    </source>
</evidence>
<feature type="region of interest" description="Disordered" evidence="8">
    <location>
        <begin position="470"/>
        <end position="490"/>
    </location>
</feature>
<keyword evidence="4" id="KW-0805">Transcription regulation</keyword>